<name>A0A1W6YFG8_9BORD</name>
<evidence type="ECO:0000313" key="1">
    <source>
        <dbReference type="EMBL" id="ARP79772.1"/>
    </source>
</evidence>
<dbReference type="SUPFAM" id="SSF54909">
    <property type="entry name" value="Dimeric alpha+beta barrel"/>
    <property type="match status" value="1"/>
</dbReference>
<dbReference type="Gene3D" id="3.30.70.100">
    <property type="match status" value="1"/>
</dbReference>
<reference evidence="1 2" key="1">
    <citation type="submission" date="2017-05" db="EMBL/GenBank/DDBJ databases">
        <title>Complete and WGS of Bordetella genogroups.</title>
        <authorList>
            <person name="Spilker T."/>
            <person name="LiPuma J."/>
        </authorList>
    </citation>
    <scope>NUCLEOTIDE SEQUENCE [LARGE SCALE GENOMIC DNA]</scope>
    <source>
        <strain evidence="1 2">AU19157</strain>
    </source>
</reference>
<protein>
    <submittedName>
        <fullName evidence="1">DUF1330 domain-containing protein</fullName>
    </submittedName>
</protein>
<evidence type="ECO:0000313" key="2">
    <source>
        <dbReference type="Proteomes" id="UP000194151"/>
    </source>
</evidence>
<accession>A0A1W6YFG8</accession>
<proteinExistence type="predicted"/>
<dbReference type="KEGG" id="bgv:CAL12_02310"/>
<organism evidence="1 2">
    <name type="scientific">Bordetella genomosp. 8</name>
    <dbReference type="NCBI Taxonomy" id="1416806"/>
    <lineage>
        <taxon>Bacteria</taxon>
        <taxon>Pseudomonadati</taxon>
        <taxon>Pseudomonadota</taxon>
        <taxon>Betaproteobacteria</taxon>
        <taxon>Burkholderiales</taxon>
        <taxon>Alcaligenaceae</taxon>
        <taxon>Bordetella</taxon>
    </lineage>
</organism>
<sequence>MLHSIDETTMSPTDYPPYLEPTQEAGKMFMHRGFAGAIVMLNLLRFRDVADYSNCPELAPATAISGAQAFDRYIEHTLPFLRASGGDVLFLGEGGPFLIGPTDERWDLAMLIQQASVSSFLSFASHADYLAGLGHRTAAVRDSRLLPLSERLLPTAARA</sequence>
<dbReference type="EMBL" id="CP021108">
    <property type="protein sequence ID" value="ARP79772.1"/>
    <property type="molecule type" value="Genomic_DNA"/>
</dbReference>
<dbReference type="STRING" id="1416806.CAL12_02310"/>
<keyword evidence="2" id="KW-1185">Reference proteome</keyword>
<dbReference type="Proteomes" id="UP000194151">
    <property type="component" value="Chromosome"/>
</dbReference>
<dbReference type="AlphaFoldDB" id="A0A1W6YFG8"/>
<dbReference type="InterPro" id="IPR011008">
    <property type="entry name" value="Dimeric_a/b-barrel"/>
</dbReference>
<gene>
    <name evidence="1" type="ORF">CAL12_02310</name>
</gene>